<name>A0A1W0WAF3_HYPEX</name>
<dbReference type="EMBL" id="MTYJ01000151">
    <property type="protein sequence ID" value="OQV12171.1"/>
    <property type="molecule type" value="Genomic_DNA"/>
</dbReference>
<gene>
    <name evidence="1" type="ORF">BV898_13514</name>
</gene>
<evidence type="ECO:0000313" key="1">
    <source>
        <dbReference type="EMBL" id="OQV12171.1"/>
    </source>
</evidence>
<keyword evidence="2" id="KW-1185">Reference proteome</keyword>
<sequence>MDDGRAGFWSTNLIFDVVTNMLFINLTHIPLRYRHDGNYSALKDKPDFSPGRNPLAAPPPKECEAGNVADFFFKFYYDHQELFTGHLEQQFTIVTITDTKALLALSVPISVLSDIDRYPTALNFFSMPDAYFVHTVALLAQRFRWSGNQRVMQYRG</sequence>
<dbReference type="Proteomes" id="UP000192578">
    <property type="component" value="Unassembled WGS sequence"/>
</dbReference>
<protein>
    <submittedName>
        <fullName evidence="1">Uncharacterized protein</fullName>
    </submittedName>
</protein>
<reference evidence="2" key="1">
    <citation type="submission" date="2017-01" db="EMBL/GenBank/DDBJ databases">
        <title>Comparative genomics of anhydrobiosis in the tardigrade Hypsibius dujardini.</title>
        <authorList>
            <person name="Yoshida Y."/>
            <person name="Koutsovoulos G."/>
            <person name="Laetsch D."/>
            <person name="Stevens L."/>
            <person name="Kumar S."/>
            <person name="Horikawa D."/>
            <person name="Ishino K."/>
            <person name="Komine S."/>
            <person name="Tomita M."/>
            <person name="Blaxter M."/>
            <person name="Arakawa K."/>
        </authorList>
    </citation>
    <scope>NUCLEOTIDE SEQUENCE [LARGE SCALE GENOMIC DNA]</scope>
    <source>
        <strain evidence="2">Z151</strain>
    </source>
</reference>
<dbReference type="AlphaFoldDB" id="A0A1W0WAF3"/>
<organism evidence="1 2">
    <name type="scientific">Hypsibius exemplaris</name>
    <name type="common">Freshwater tardigrade</name>
    <dbReference type="NCBI Taxonomy" id="2072580"/>
    <lineage>
        <taxon>Eukaryota</taxon>
        <taxon>Metazoa</taxon>
        <taxon>Ecdysozoa</taxon>
        <taxon>Tardigrada</taxon>
        <taxon>Eutardigrada</taxon>
        <taxon>Parachela</taxon>
        <taxon>Hypsibioidea</taxon>
        <taxon>Hypsibiidae</taxon>
        <taxon>Hypsibius</taxon>
    </lineage>
</organism>
<accession>A0A1W0WAF3</accession>
<evidence type="ECO:0000313" key="2">
    <source>
        <dbReference type="Proteomes" id="UP000192578"/>
    </source>
</evidence>
<proteinExistence type="predicted"/>
<comment type="caution">
    <text evidence="1">The sequence shown here is derived from an EMBL/GenBank/DDBJ whole genome shotgun (WGS) entry which is preliminary data.</text>
</comment>